<organism evidence="1 2">
    <name type="scientific">Pyricularia oryzae</name>
    <name type="common">Rice blast fungus</name>
    <name type="synonym">Magnaporthe oryzae</name>
    <dbReference type="NCBI Taxonomy" id="318829"/>
    <lineage>
        <taxon>Eukaryota</taxon>
        <taxon>Fungi</taxon>
        <taxon>Dikarya</taxon>
        <taxon>Ascomycota</taxon>
        <taxon>Pezizomycotina</taxon>
        <taxon>Sordariomycetes</taxon>
        <taxon>Sordariomycetidae</taxon>
        <taxon>Magnaporthales</taxon>
        <taxon>Pyriculariaceae</taxon>
        <taxon>Pyricularia</taxon>
    </lineage>
</organism>
<name>A0A4V1C841_PYROR</name>
<dbReference type="Proteomes" id="UP000294847">
    <property type="component" value="Chromosome 7"/>
</dbReference>
<dbReference type="EMBL" id="CP034210">
    <property type="protein sequence ID" value="QBZ65568.1"/>
    <property type="molecule type" value="Genomic_DNA"/>
</dbReference>
<evidence type="ECO:0000313" key="1">
    <source>
        <dbReference type="EMBL" id="QBZ65568.1"/>
    </source>
</evidence>
<protein>
    <submittedName>
        <fullName evidence="1">Uncharacterized protein</fullName>
    </submittedName>
</protein>
<gene>
    <name evidence="1" type="ORF">PoMZ_12530</name>
</gene>
<reference evidence="1 2" key="1">
    <citation type="journal article" date="2019" name="Mol. Biol. Evol.">
        <title>Blast fungal genomes show frequent chromosomal changes, gene gains and losses, and effector gene turnover.</title>
        <authorList>
            <person name="Gomez Luciano L.B."/>
            <person name="Jason Tsai I."/>
            <person name="Chuma I."/>
            <person name="Tosa Y."/>
            <person name="Chen Y.H."/>
            <person name="Li J.Y."/>
            <person name="Li M.Y."/>
            <person name="Jade Lu M.Y."/>
            <person name="Nakayashiki H."/>
            <person name="Li W.H."/>
        </authorList>
    </citation>
    <scope>NUCLEOTIDE SEQUENCE [LARGE SCALE GENOMIC DNA]</scope>
    <source>
        <strain evidence="1">MZ5-1-6</strain>
    </source>
</reference>
<accession>A0A4V1C841</accession>
<evidence type="ECO:0000313" key="2">
    <source>
        <dbReference type="Proteomes" id="UP000294847"/>
    </source>
</evidence>
<dbReference type="AlphaFoldDB" id="A0A4V1C841"/>
<proteinExistence type="predicted"/>
<sequence>MISNQGHGAATDVGSKTLDAGGSRDANLLHFRVGDDHPTYVKLLTGHVTALRVQFGRVLLLDFHASPGHVFFPFFFPLQSRGRTCLVISRRSLKPARRPRRLLEAAECAAFVETGIRTPDTPPLRVQWFLFFLYWGRGSTPPKVPQKRYRSYVVDVACVHLSKYPVTGVVSVLERVWSMGALAKDVGLRGSLAPLVATR</sequence>